<proteinExistence type="predicted"/>
<keyword evidence="1" id="KW-0812">Transmembrane</keyword>
<dbReference type="STRING" id="1430440.MGMSRv2__1660"/>
<evidence type="ECO:0000313" key="3">
    <source>
        <dbReference type="Proteomes" id="UP000018922"/>
    </source>
</evidence>
<keyword evidence="1" id="KW-0472">Membrane</keyword>
<protein>
    <submittedName>
        <fullName evidence="2">Uncharacterized protein</fullName>
    </submittedName>
</protein>
<dbReference type="HOGENOM" id="CLU_2880555_0_0_5"/>
<gene>
    <name evidence="2" type="ordered locus">MGMSRv2__1660</name>
</gene>
<keyword evidence="1" id="KW-1133">Transmembrane helix</keyword>
<accession>V6F053</accession>
<name>V6F053_MAGGM</name>
<dbReference type="KEGG" id="mgy:MGMSRv2__1660"/>
<organism evidence="2 3">
    <name type="scientific">Magnetospirillum gryphiswaldense (strain DSM 6361 / JCM 21280 / NBRC 15271 / MSR-1)</name>
    <dbReference type="NCBI Taxonomy" id="431944"/>
    <lineage>
        <taxon>Bacteria</taxon>
        <taxon>Pseudomonadati</taxon>
        <taxon>Pseudomonadota</taxon>
        <taxon>Alphaproteobacteria</taxon>
        <taxon>Rhodospirillales</taxon>
        <taxon>Rhodospirillaceae</taxon>
        <taxon>Magnetospirillum</taxon>
    </lineage>
</organism>
<feature type="transmembrane region" description="Helical" evidence="1">
    <location>
        <begin position="36"/>
        <end position="59"/>
    </location>
</feature>
<evidence type="ECO:0000256" key="1">
    <source>
        <dbReference type="SAM" id="Phobius"/>
    </source>
</evidence>
<reference evidence="2 3" key="1">
    <citation type="journal article" date="2014" name="Genome Announc.">
        <title>Complete genome sequence of Magnetospirillum gryphiswaldense MSR-1.</title>
        <authorList>
            <person name="Wang X."/>
            <person name="Wang Q."/>
            <person name="Zhang W."/>
            <person name="Wang Y."/>
            <person name="Li L."/>
            <person name="Wen T."/>
            <person name="Zhang T."/>
            <person name="Zhang Y."/>
            <person name="Xu J."/>
            <person name="Hu J."/>
            <person name="Li S."/>
            <person name="Liu L."/>
            <person name="Liu J."/>
            <person name="Jiang W."/>
            <person name="Tian J."/>
            <person name="Li Y."/>
            <person name="Schuler D."/>
            <person name="Wang L."/>
            <person name="Li J."/>
        </authorList>
    </citation>
    <scope>NUCLEOTIDE SEQUENCE [LARGE SCALE GENOMIC DNA]</scope>
    <source>
        <strain evidence="3">DSM 6361 / JCM 21280 / NBRC 15271 / MSR-1</strain>
    </source>
</reference>
<dbReference type="AlphaFoldDB" id="V6F053"/>
<sequence length="63" mass="6826">MLGTVDCTCCGDEDWGAQEATISPTAMVIPIGTANLMIFISDLLLNTLNVFSYVFILVFEGYS</sequence>
<evidence type="ECO:0000313" key="2">
    <source>
        <dbReference type="EMBL" id="CDK98875.1"/>
    </source>
</evidence>
<keyword evidence="3" id="KW-1185">Reference proteome</keyword>
<dbReference type="Proteomes" id="UP000018922">
    <property type="component" value="Chromosome I"/>
</dbReference>
<dbReference type="EMBL" id="HG794546">
    <property type="protein sequence ID" value="CDK98875.1"/>
    <property type="molecule type" value="Genomic_DNA"/>
</dbReference>